<accession>A0AAV9J3L2</accession>
<dbReference type="SUPFAM" id="SSF51735">
    <property type="entry name" value="NAD(P)-binding Rossmann-fold domains"/>
    <property type="match status" value="1"/>
</dbReference>
<dbReference type="Proteomes" id="UP001324427">
    <property type="component" value="Unassembled WGS sequence"/>
</dbReference>
<dbReference type="Gene3D" id="3.90.180.10">
    <property type="entry name" value="Medium-chain alcohol dehydrogenases, catalytic domain"/>
    <property type="match status" value="1"/>
</dbReference>
<dbReference type="AlphaFoldDB" id="A0AAV9J3L2"/>
<dbReference type="GO" id="GO:0016491">
    <property type="term" value="F:oxidoreductase activity"/>
    <property type="evidence" value="ECO:0007669"/>
    <property type="project" value="InterPro"/>
</dbReference>
<keyword evidence="4" id="KW-1185">Reference proteome</keyword>
<feature type="region of interest" description="Disordered" evidence="1">
    <location>
        <begin position="1"/>
        <end position="28"/>
    </location>
</feature>
<evidence type="ECO:0000256" key="1">
    <source>
        <dbReference type="SAM" id="MobiDB-lite"/>
    </source>
</evidence>
<dbReference type="EMBL" id="JAVFHQ010000103">
    <property type="protein sequence ID" value="KAK4539285.1"/>
    <property type="molecule type" value="Genomic_DNA"/>
</dbReference>
<organism evidence="3 4">
    <name type="scientific">Oleoguttula mirabilis</name>
    <dbReference type="NCBI Taxonomy" id="1507867"/>
    <lineage>
        <taxon>Eukaryota</taxon>
        <taxon>Fungi</taxon>
        <taxon>Dikarya</taxon>
        <taxon>Ascomycota</taxon>
        <taxon>Pezizomycotina</taxon>
        <taxon>Dothideomycetes</taxon>
        <taxon>Dothideomycetidae</taxon>
        <taxon>Mycosphaerellales</taxon>
        <taxon>Teratosphaeriaceae</taxon>
        <taxon>Oleoguttula</taxon>
    </lineage>
</organism>
<dbReference type="PANTHER" id="PTHR43677:SF11">
    <property type="entry name" value="ZINC-CONTAINING ALCOHOL DEHYDROGENASE"/>
    <property type="match status" value="1"/>
</dbReference>
<evidence type="ECO:0000313" key="3">
    <source>
        <dbReference type="EMBL" id="KAK4539285.1"/>
    </source>
</evidence>
<dbReference type="PANTHER" id="PTHR43677">
    <property type="entry name" value="SHORT-CHAIN DEHYDROGENASE/REDUCTASE"/>
    <property type="match status" value="1"/>
</dbReference>
<dbReference type="SMART" id="SM00829">
    <property type="entry name" value="PKS_ER"/>
    <property type="match status" value="1"/>
</dbReference>
<gene>
    <name evidence="3" type="ORF">LTR36_000811</name>
</gene>
<protein>
    <recommendedName>
        <fullName evidence="2">Enoyl reductase (ER) domain-containing protein</fullName>
    </recommendedName>
</protein>
<dbReference type="InterPro" id="IPR051397">
    <property type="entry name" value="Zn-ADH-like_protein"/>
</dbReference>
<dbReference type="Gene3D" id="3.40.50.720">
    <property type="entry name" value="NAD(P)-binding Rossmann-like Domain"/>
    <property type="match status" value="1"/>
</dbReference>
<sequence length="303" mass="32358">MHQAQVSEWGQPPKYVEAPQPDAPGPGEVRIKVKAVGVHQVVRSRASGKHYSSGMPPHIPGIDGIGTTEDGQTVYWASFDVGSMAEYINLPKRNTRPLPEGTDPIQAAGIINPAMSSWMAIMTRTTNLPPDFTALIVGATSASGRVAISLVRALGAKKVIGAARNKSALATLGLDASIVIENDPEKTDFDTLGEVDCVLDYVFGPLTVHLLKSLKSSRPVQYVHIGGLAAQDISLPGAVLRSKNLTIRGSGPGAWSMQEMAQTLDQLLAAVKDIPEQPVKVVRLEDIESAWNEEGSERLVVVM</sequence>
<dbReference type="InterPro" id="IPR020843">
    <property type="entry name" value="ER"/>
</dbReference>
<proteinExistence type="predicted"/>
<comment type="caution">
    <text evidence="3">The sequence shown here is derived from an EMBL/GenBank/DDBJ whole genome shotgun (WGS) entry which is preliminary data.</text>
</comment>
<evidence type="ECO:0000259" key="2">
    <source>
        <dbReference type="SMART" id="SM00829"/>
    </source>
</evidence>
<reference evidence="3 4" key="1">
    <citation type="submission" date="2021-11" db="EMBL/GenBank/DDBJ databases">
        <title>Black yeast isolated from Biological Soil Crust.</title>
        <authorList>
            <person name="Kurbessoian T."/>
        </authorList>
    </citation>
    <scope>NUCLEOTIDE SEQUENCE [LARGE SCALE GENOMIC DNA]</scope>
    <source>
        <strain evidence="3 4">CCFEE 5522</strain>
    </source>
</reference>
<evidence type="ECO:0000313" key="4">
    <source>
        <dbReference type="Proteomes" id="UP001324427"/>
    </source>
</evidence>
<feature type="domain" description="Enoyl reductase (ER)" evidence="2">
    <location>
        <begin position="10"/>
        <end position="303"/>
    </location>
</feature>
<dbReference type="InterPro" id="IPR011032">
    <property type="entry name" value="GroES-like_sf"/>
</dbReference>
<name>A0AAV9J3L2_9PEZI</name>
<dbReference type="InterPro" id="IPR036291">
    <property type="entry name" value="NAD(P)-bd_dom_sf"/>
</dbReference>
<dbReference type="SUPFAM" id="SSF50129">
    <property type="entry name" value="GroES-like"/>
    <property type="match status" value="1"/>
</dbReference>